<evidence type="ECO:0000256" key="1">
    <source>
        <dbReference type="SAM" id="MobiDB-lite"/>
    </source>
</evidence>
<evidence type="ECO:0000313" key="4">
    <source>
        <dbReference type="EMBL" id="CAB5004121.1"/>
    </source>
</evidence>
<proteinExistence type="predicted"/>
<evidence type="ECO:0000313" key="3">
    <source>
        <dbReference type="EMBL" id="CAB4704401.1"/>
    </source>
</evidence>
<dbReference type="EMBL" id="CAFBPA010000085">
    <property type="protein sequence ID" value="CAB5004121.1"/>
    <property type="molecule type" value="Genomic_DNA"/>
</dbReference>
<dbReference type="InterPro" id="IPR045361">
    <property type="entry name" value="CIS_tube_prot_N"/>
</dbReference>
<gene>
    <name evidence="3" type="ORF">UFOPK2625_00669</name>
    <name evidence="4" type="ORF">UFOPK4043_00702</name>
    <name evidence="5" type="ORF">UFOPK4092_00138</name>
</gene>
<dbReference type="InterPro" id="IPR010667">
    <property type="entry name" value="Phage_T4_Gp19"/>
</dbReference>
<accession>A0A6J6PY13</accession>
<feature type="domain" description="Contractile injection system tube protein N-terminal" evidence="2">
    <location>
        <begin position="230"/>
        <end position="376"/>
    </location>
</feature>
<sequence>MTSPMPFDPGFTATNFAGFSLSVDLVGGDKNLGANWNSLQMGDTTLPAVDAQVGGYQLSRFQMIGQLQYGNVTLSRPWTPNQSGWIPEWFALAQQYGGTTVGISINYINPSGTLQQATYNFRNAYPVTWTQPQFSTVTGTETPPVITESITFSHSGYFDTDGLAPGIDTAEAVQPCKLVILPGSSGESTGLASALAALTSWTLPTTAALGTSLNSVTAQAVGMLGPFPSITFWVPPDSMTVTKSAAWTVDPSPTASGSGPASWNGTNPTNLSFNFILDGASSDLNFTENTSTAGETLGNGPAGQSVLPTTERLLSLCEVEVMSELLGFGSSPLVVFVWGDFISPVSYVTDINLKFTRFNAGGQPIRAEGSIQLQQYPVYDALQNPTSGGEMPRKSALVHEADTLAHIAYRSYRSPSRWRDVAMANDIDDPLRVGPGRKLLIPAPDELPQRTETGLIKTSARSSPDSRMRNPLSAKNKPGKGK</sequence>
<dbReference type="Pfam" id="PF19266">
    <property type="entry name" value="CIS_tube"/>
    <property type="match status" value="1"/>
</dbReference>
<dbReference type="Gene3D" id="3.10.350.10">
    <property type="entry name" value="LysM domain"/>
    <property type="match status" value="1"/>
</dbReference>
<dbReference type="Pfam" id="PF06841">
    <property type="entry name" value="Phage_T4_gp19"/>
    <property type="match status" value="1"/>
</dbReference>
<evidence type="ECO:0000313" key="5">
    <source>
        <dbReference type="EMBL" id="CAB5006326.1"/>
    </source>
</evidence>
<name>A0A6J6PY13_9ZZZZ</name>
<feature type="region of interest" description="Disordered" evidence="1">
    <location>
        <begin position="439"/>
        <end position="482"/>
    </location>
</feature>
<dbReference type="GO" id="GO:0005198">
    <property type="term" value="F:structural molecule activity"/>
    <property type="evidence" value="ECO:0007669"/>
    <property type="project" value="InterPro"/>
</dbReference>
<dbReference type="EMBL" id="CAEZXZ010000083">
    <property type="protein sequence ID" value="CAB4704401.1"/>
    <property type="molecule type" value="Genomic_DNA"/>
</dbReference>
<dbReference type="EMBL" id="CAFBPJ010000008">
    <property type="protein sequence ID" value="CAB5006326.1"/>
    <property type="molecule type" value="Genomic_DNA"/>
</dbReference>
<dbReference type="AlphaFoldDB" id="A0A6J6PY13"/>
<protein>
    <submittedName>
        <fullName evidence="3">Unannotated protein</fullName>
    </submittedName>
</protein>
<evidence type="ECO:0000259" key="2">
    <source>
        <dbReference type="Pfam" id="PF19266"/>
    </source>
</evidence>
<reference evidence="3" key="1">
    <citation type="submission" date="2020-05" db="EMBL/GenBank/DDBJ databases">
        <authorList>
            <person name="Chiriac C."/>
            <person name="Salcher M."/>
            <person name="Ghai R."/>
            <person name="Kavagutti S V."/>
        </authorList>
    </citation>
    <scope>NUCLEOTIDE SEQUENCE</scope>
</reference>
<dbReference type="InterPro" id="IPR036779">
    <property type="entry name" value="LysM_dom_sf"/>
</dbReference>
<organism evidence="3">
    <name type="scientific">freshwater metagenome</name>
    <dbReference type="NCBI Taxonomy" id="449393"/>
    <lineage>
        <taxon>unclassified sequences</taxon>
        <taxon>metagenomes</taxon>
        <taxon>ecological metagenomes</taxon>
    </lineage>
</organism>